<comment type="caution">
    <text evidence="2">The sequence shown here is derived from an EMBL/GenBank/DDBJ whole genome shotgun (WGS) entry which is preliminary data.</text>
</comment>
<sequence>MDSNNINHLLDELSNNSLSKRIFSEIDGKKISYGELTADINKLFVLFEKNGLIKGDRIILSTKDDYYTSLFFLAFLRYGLVTVFLDPDVPVQRGMAIILKAEPKGLIMDEELFSERHNNQKSPLYQLKIKKSKQKKGSLFKKLLGNKKDSPEIEEANFPAIIETINNNLKDLKPVNNTDLAYIIFTSGTTSEPKGVMITHENLFVHLNTLTKVYGLNKDSRLLNILMLYHADGCIQGPLLTAYNKASWIRPFSFDLSKIDMLFNSIYKYRISHFVAVPTLLSFMDKFSEGYEDSFQTDDFKFIISCASKLERKLWFDFEAKFNTKILNVYGLTETVAGSMFAGITKETRKLGTEGIPVDCEAKIIKEDGNEACINELGNLHLKGKHLFAGYFNDLEATEKVLKNSWLNTGDIAFKDEEGFYNITGRSKNTVNSGGVNIYPEQVTEMVNTHPDILESICVGIDDETFGEKLVCAYVVKPTSALDKLTLISFLRPLLEQNQIPKDFFIFEELPKGLSGKIQINEVKDLINDQKQENSDSHINSFDETIIKVASESFGVSITEILISDNSNTLEGWDSMGHLVFITDLEKRFNVTFSTAEMITINSLAEAKRVLLKKINSK</sequence>
<dbReference type="RefSeq" id="WP_133262784.1">
    <property type="nucleotide sequence ID" value="NZ_SJCY01000007.1"/>
</dbReference>
<protein>
    <recommendedName>
        <fullName evidence="1">Carrier domain-containing protein</fullName>
    </recommendedName>
</protein>
<proteinExistence type="predicted"/>
<dbReference type="Gene3D" id="1.10.1200.10">
    <property type="entry name" value="ACP-like"/>
    <property type="match status" value="1"/>
</dbReference>
<dbReference type="PROSITE" id="PS50075">
    <property type="entry name" value="CARRIER"/>
    <property type="match status" value="1"/>
</dbReference>
<dbReference type="CDD" id="cd04433">
    <property type="entry name" value="AFD_class_I"/>
    <property type="match status" value="1"/>
</dbReference>
<dbReference type="InterPro" id="IPR042099">
    <property type="entry name" value="ANL_N_sf"/>
</dbReference>
<dbReference type="PANTHER" id="PTHR43201:SF32">
    <property type="entry name" value="2-SUCCINYLBENZOATE--COA LIGASE, CHLOROPLASTIC_PEROXISOMAL"/>
    <property type="match status" value="1"/>
</dbReference>
<dbReference type="GO" id="GO:0006631">
    <property type="term" value="P:fatty acid metabolic process"/>
    <property type="evidence" value="ECO:0007669"/>
    <property type="project" value="TreeGrafter"/>
</dbReference>
<dbReference type="PROSITE" id="PS00455">
    <property type="entry name" value="AMP_BINDING"/>
    <property type="match status" value="1"/>
</dbReference>
<evidence type="ECO:0000259" key="1">
    <source>
        <dbReference type="PROSITE" id="PS50075"/>
    </source>
</evidence>
<dbReference type="Proteomes" id="UP000295668">
    <property type="component" value="Unassembled WGS sequence"/>
</dbReference>
<dbReference type="Pfam" id="PF13193">
    <property type="entry name" value="AMP-binding_C"/>
    <property type="match status" value="1"/>
</dbReference>
<evidence type="ECO:0000313" key="2">
    <source>
        <dbReference type="EMBL" id="TDG35893.1"/>
    </source>
</evidence>
<dbReference type="InterPro" id="IPR020845">
    <property type="entry name" value="AMP-binding_CS"/>
</dbReference>
<dbReference type="InterPro" id="IPR025110">
    <property type="entry name" value="AMP-bd_C"/>
</dbReference>
<evidence type="ECO:0000313" key="3">
    <source>
        <dbReference type="Proteomes" id="UP000295668"/>
    </source>
</evidence>
<dbReference type="InterPro" id="IPR036736">
    <property type="entry name" value="ACP-like_sf"/>
</dbReference>
<dbReference type="Pfam" id="PF00501">
    <property type="entry name" value="AMP-binding"/>
    <property type="match status" value="1"/>
</dbReference>
<dbReference type="PANTHER" id="PTHR43201">
    <property type="entry name" value="ACYL-COA SYNTHETASE"/>
    <property type="match status" value="1"/>
</dbReference>
<accession>A0A4V3A018</accession>
<dbReference type="Gene3D" id="3.40.50.12780">
    <property type="entry name" value="N-terminal domain of ligase-like"/>
    <property type="match status" value="1"/>
</dbReference>
<reference evidence="2 3" key="1">
    <citation type="submission" date="2019-02" db="EMBL/GenBank/DDBJ databases">
        <title>Pedobacter sp. nov., a novel speices isolated from soil of pinguins habitat in Antarcitica.</title>
        <authorList>
            <person name="He R.-H."/>
        </authorList>
    </citation>
    <scope>NUCLEOTIDE SEQUENCE [LARGE SCALE GENOMIC DNA]</scope>
    <source>
        <strain evidence="2 3">E01020</strain>
    </source>
</reference>
<dbReference type="Gene3D" id="3.30.300.30">
    <property type="match status" value="1"/>
</dbReference>
<dbReference type="InterPro" id="IPR009081">
    <property type="entry name" value="PP-bd_ACP"/>
</dbReference>
<dbReference type="AlphaFoldDB" id="A0A4V3A018"/>
<feature type="domain" description="Carrier" evidence="1">
    <location>
        <begin position="537"/>
        <end position="615"/>
    </location>
</feature>
<dbReference type="InterPro" id="IPR000873">
    <property type="entry name" value="AMP-dep_synth/lig_dom"/>
</dbReference>
<dbReference type="SUPFAM" id="SSF47336">
    <property type="entry name" value="ACP-like"/>
    <property type="match status" value="1"/>
</dbReference>
<gene>
    <name evidence="2" type="ORF">EZJ43_11095</name>
</gene>
<dbReference type="EMBL" id="SJCY01000007">
    <property type="protein sequence ID" value="TDG35893.1"/>
    <property type="molecule type" value="Genomic_DNA"/>
</dbReference>
<dbReference type="GO" id="GO:0031956">
    <property type="term" value="F:medium-chain fatty acid-CoA ligase activity"/>
    <property type="evidence" value="ECO:0007669"/>
    <property type="project" value="TreeGrafter"/>
</dbReference>
<dbReference type="SUPFAM" id="SSF56801">
    <property type="entry name" value="Acetyl-CoA synthetase-like"/>
    <property type="match status" value="1"/>
</dbReference>
<keyword evidence="3" id="KW-1185">Reference proteome</keyword>
<dbReference type="OrthoDB" id="4317020at2"/>
<name>A0A4V3A018_9SPHI</name>
<organism evidence="2 3">
    <name type="scientific">Pedobacter changchengzhani</name>
    <dbReference type="NCBI Taxonomy" id="2529274"/>
    <lineage>
        <taxon>Bacteria</taxon>
        <taxon>Pseudomonadati</taxon>
        <taxon>Bacteroidota</taxon>
        <taxon>Sphingobacteriia</taxon>
        <taxon>Sphingobacteriales</taxon>
        <taxon>Sphingobacteriaceae</taxon>
        <taxon>Pedobacter</taxon>
    </lineage>
</organism>
<dbReference type="InterPro" id="IPR045851">
    <property type="entry name" value="AMP-bd_C_sf"/>
</dbReference>